<protein>
    <recommendedName>
        <fullName evidence="3">Phytoene desaturase</fullName>
    </recommendedName>
</protein>
<evidence type="ECO:0000313" key="2">
    <source>
        <dbReference type="Proteomes" id="UP000264062"/>
    </source>
</evidence>
<dbReference type="PANTHER" id="PTHR43734">
    <property type="entry name" value="PHYTOENE DESATURASE"/>
    <property type="match status" value="1"/>
</dbReference>
<dbReference type="EMBL" id="DMZY01000057">
    <property type="protein sequence ID" value="HAV91906.1"/>
    <property type="molecule type" value="Genomic_DNA"/>
</dbReference>
<dbReference type="PANTHER" id="PTHR43734:SF1">
    <property type="entry name" value="PHYTOENE DESATURASE"/>
    <property type="match status" value="1"/>
</dbReference>
<evidence type="ECO:0008006" key="3">
    <source>
        <dbReference type="Google" id="ProtNLM"/>
    </source>
</evidence>
<evidence type="ECO:0000313" key="1">
    <source>
        <dbReference type="EMBL" id="HAV91906.1"/>
    </source>
</evidence>
<sequence length="147" mass="17072">METDKGFIETDIVISNADYHFTEMNLLDNENRSFNEKYWSRKIMGQSAFLLYLEIEGRVDSLLHHNLYLDSDWKEHFDTIFKNPSMPDNPSYYISATSKTDDSAPLGCENVFVLLPVASGIEDNDKIRHDYADEILNHMSKITGYDY</sequence>
<gene>
    <name evidence="1" type="ORF">DCW38_01830</name>
</gene>
<organism evidence="1 2">
    <name type="scientific">candidate division WOR-3 bacterium</name>
    <dbReference type="NCBI Taxonomy" id="2052148"/>
    <lineage>
        <taxon>Bacteria</taxon>
        <taxon>Bacteria division WOR-3</taxon>
    </lineage>
</organism>
<dbReference type="AlphaFoldDB" id="A0A350H8P0"/>
<comment type="caution">
    <text evidence="1">The sequence shown here is derived from an EMBL/GenBank/DDBJ whole genome shotgun (WGS) entry which is preliminary data.</text>
</comment>
<accession>A0A350H8P0</accession>
<name>A0A350H8P0_UNCW3</name>
<proteinExistence type="predicted"/>
<dbReference type="Proteomes" id="UP000264062">
    <property type="component" value="Unassembled WGS sequence"/>
</dbReference>
<reference evidence="1 2" key="1">
    <citation type="journal article" date="2018" name="Nat. Biotechnol.">
        <title>A standardized bacterial taxonomy based on genome phylogeny substantially revises the tree of life.</title>
        <authorList>
            <person name="Parks D.H."/>
            <person name="Chuvochina M."/>
            <person name="Waite D.W."/>
            <person name="Rinke C."/>
            <person name="Skarshewski A."/>
            <person name="Chaumeil P.A."/>
            <person name="Hugenholtz P."/>
        </authorList>
    </citation>
    <scope>NUCLEOTIDE SEQUENCE [LARGE SCALE GENOMIC DNA]</scope>
    <source>
        <strain evidence="1">UBA9956</strain>
    </source>
</reference>